<evidence type="ECO:0000313" key="3">
    <source>
        <dbReference type="Proteomes" id="UP000535890"/>
    </source>
</evidence>
<keyword evidence="3" id="KW-1185">Reference proteome</keyword>
<sequence>MGQMSFYSADALPRAITDLEGVLCAGGGMSLFGRGTAARLTIVLGAPPVPEEPPEDDEGLPDDGSVPVEETAPTPPPEPPAPPRPAPPQRVWDEGVDDIPDDDLPVRHDGPPPGATEEPPPAPEPDPPVVGIADPMTEWRAHALCCAFRGRGVPAEVERLADGRPVVRSAFRADLLPLAQHWHTDPKHVPDPLQLDGPRLRLWVLAAGRWTGRAYTLGLDPLAPTTHEPLLTACQRAGLGATLAGDPDGPVVKIVGRARQRRLAELVGDRPRHLHDGVWPD</sequence>
<feature type="compositionally biased region" description="Low complexity" evidence="1">
    <location>
        <begin position="62"/>
        <end position="72"/>
    </location>
</feature>
<organism evidence="2 3">
    <name type="scientific">Actinomycetospora corticicola</name>
    <dbReference type="NCBI Taxonomy" id="663602"/>
    <lineage>
        <taxon>Bacteria</taxon>
        <taxon>Bacillati</taxon>
        <taxon>Actinomycetota</taxon>
        <taxon>Actinomycetes</taxon>
        <taxon>Pseudonocardiales</taxon>
        <taxon>Pseudonocardiaceae</taxon>
        <taxon>Actinomycetospora</taxon>
    </lineage>
</organism>
<name>A0A7Y9DZZ3_9PSEU</name>
<dbReference type="RefSeq" id="WP_179796103.1">
    <property type="nucleotide sequence ID" value="NZ_BAABHP010000013.1"/>
</dbReference>
<reference evidence="2 3" key="1">
    <citation type="submission" date="2020-07" db="EMBL/GenBank/DDBJ databases">
        <title>Sequencing the genomes of 1000 actinobacteria strains.</title>
        <authorList>
            <person name="Klenk H.-P."/>
        </authorList>
    </citation>
    <scope>NUCLEOTIDE SEQUENCE [LARGE SCALE GENOMIC DNA]</scope>
    <source>
        <strain evidence="2 3">DSM 45772</strain>
    </source>
</reference>
<feature type="compositionally biased region" description="Acidic residues" evidence="1">
    <location>
        <begin position="94"/>
        <end position="103"/>
    </location>
</feature>
<protein>
    <submittedName>
        <fullName evidence="2">Uncharacterized protein</fullName>
    </submittedName>
</protein>
<feature type="region of interest" description="Disordered" evidence="1">
    <location>
        <begin position="46"/>
        <end position="133"/>
    </location>
</feature>
<dbReference type="AlphaFoldDB" id="A0A7Y9DZZ3"/>
<evidence type="ECO:0000256" key="1">
    <source>
        <dbReference type="SAM" id="MobiDB-lite"/>
    </source>
</evidence>
<dbReference type="Proteomes" id="UP000535890">
    <property type="component" value="Unassembled WGS sequence"/>
</dbReference>
<accession>A0A7Y9DZZ3</accession>
<dbReference type="EMBL" id="JACCBN010000001">
    <property type="protein sequence ID" value="NYD38698.1"/>
    <property type="molecule type" value="Genomic_DNA"/>
</dbReference>
<comment type="caution">
    <text evidence="2">The sequence shown here is derived from an EMBL/GenBank/DDBJ whole genome shotgun (WGS) entry which is preliminary data.</text>
</comment>
<feature type="compositionally biased region" description="Pro residues" evidence="1">
    <location>
        <begin position="111"/>
        <end position="128"/>
    </location>
</feature>
<feature type="compositionally biased region" description="Pro residues" evidence="1">
    <location>
        <begin position="73"/>
        <end position="88"/>
    </location>
</feature>
<proteinExistence type="predicted"/>
<evidence type="ECO:0000313" key="2">
    <source>
        <dbReference type="EMBL" id="NYD38698.1"/>
    </source>
</evidence>
<feature type="compositionally biased region" description="Acidic residues" evidence="1">
    <location>
        <begin position="52"/>
        <end position="61"/>
    </location>
</feature>
<gene>
    <name evidence="2" type="ORF">BJ983_004800</name>
</gene>